<evidence type="ECO:0000259" key="8">
    <source>
        <dbReference type="PROSITE" id="PS50828"/>
    </source>
</evidence>
<dbReference type="EMBL" id="JAGRRH010000007">
    <property type="protein sequence ID" value="KAG7366551.1"/>
    <property type="molecule type" value="Genomic_DNA"/>
</dbReference>
<keyword evidence="1" id="KW-0699">rRNA-binding</keyword>
<feature type="domain" description="Smr" evidence="8">
    <location>
        <begin position="998"/>
        <end position="1075"/>
    </location>
</feature>
<evidence type="ECO:0000256" key="7">
    <source>
        <dbReference type="SAM" id="MobiDB-lite"/>
    </source>
</evidence>
<protein>
    <submittedName>
        <fullName evidence="9">MutS2 family protein</fullName>
    </submittedName>
</protein>
<feature type="region of interest" description="Disordered" evidence="7">
    <location>
        <begin position="102"/>
        <end position="133"/>
    </location>
</feature>
<dbReference type="GO" id="GO:0140664">
    <property type="term" value="F:ATP-dependent DNA damage sensor activity"/>
    <property type="evidence" value="ECO:0007669"/>
    <property type="project" value="InterPro"/>
</dbReference>
<dbReference type="GO" id="GO:0045910">
    <property type="term" value="P:negative regulation of DNA recombination"/>
    <property type="evidence" value="ECO:0007669"/>
    <property type="project" value="InterPro"/>
</dbReference>
<dbReference type="SMART" id="SM00534">
    <property type="entry name" value="MUTSac"/>
    <property type="match status" value="1"/>
</dbReference>
<feature type="region of interest" description="Disordered" evidence="7">
    <location>
        <begin position="25"/>
        <end position="58"/>
    </location>
</feature>
<dbReference type="InterPro" id="IPR003593">
    <property type="entry name" value="AAA+_ATPase"/>
</dbReference>
<dbReference type="GO" id="GO:0030983">
    <property type="term" value="F:mismatched DNA binding"/>
    <property type="evidence" value="ECO:0007669"/>
    <property type="project" value="InterPro"/>
</dbReference>
<evidence type="ECO:0000256" key="1">
    <source>
        <dbReference type="ARBA" id="ARBA00022730"/>
    </source>
</evidence>
<dbReference type="Pfam" id="PF01713">
    <property type="entry name" value="Smr"/>
    <property type="match status" value="1"/>
</dbReference>
<dbReference type="Proteomes" id="UP000693970">
    <property type="component" value="Unassembled WGS sequence"/>
</dbReference>
<dbReference type="GO" id="GO:0019843">
    <property type="term" value="F:rRNA binding"/>
    <property type="evidence" value="ECO:0007669"/>
    <property type="project" value="UniProtKB-KW"/>
</dbReference>
<organism evidence="9 10">
    <name type="scientific">Nitzschia inconspicua</name>
    <dbReference type="NCBI Taxonomy" id="303405"/>
    <lineage>
        <taxon>Eukaryota</taxon>
        <taxon>Sar</taxon>
        <taxon>Stramenopiles</taxon>
        <taxon>Ochrophyta</taxon>
        <taxon>Bacillariophyta</taxon>
        <taxon>Bacillariophyceae</taxon>
        <taxon>Bacillariophycidae</taxon>
        <taxon>Bacillariales</taxon>
        <taxon>Bacillariaceae</taxon>
        <taxon>Nitzschia</taxon>
    </lineage>
</organism>
<dbReference type="PROSITE" id="PS00486">
    <property type="entry name" value="DNA_MISMATCH_REPAIR_2"/>
    <property type="match status" value="1"/>
</dbReference>
<reference evidence="9" key="2">
    <citation type="submission" date="2021-04" db="EMBL/GenBank/DDBJ databases">
        <authorList>
            <person name="Podell S."/>
        </authorList>
    </citation>
    <scope>NUCLEOTIDE SEQUENCE</scope>
    <source>
        <strain evidence="9">Hildebrandi</strain>
    </source>
</reference>
<dbReference type="InterPro" id="IPR002625">
    <property type="entry name" value="Smr_dom"/>
</dbReference>
<feature type="coiled-coil region" evidence="6">
    <location>
        <begin position="734"/>
        <end position="826"/>
    </location>
</feature>
<feature type="compositionally biased region" description="Low complexity" evidence="7">
    <location>
        <begin position="41"/>
        <end position="53"/>
    </location>
</feature>
<dbReference type="SMART" id="SM00382">
    <property type="entry name" value="AAA"/>
    <property type="match status" value="1"/>
</dbReference>
<proteinExistence type="predicted"/>
<dbReference type="Pfam" id="PF00488">
    <property type="entry name" value="MutS_V"/>
    <property type="match status" value="1"/>
</dbReference>
<dbReference type="OrthoDB" id="1924787at2759"/>
<keyword evidence="4" id="KW-0067">ATP-binding</keyword>
<evidence type="ECO:0000256" key="3">
    <source>
        <dbReference type="ARBA" id="ARBA00022801"/>
    </source>
</evidence>
<evidence type="ECO:0000256" key="5">
    <source>
        <dbReference type="ARBA" id="ARBA00022884"/>
    </source>
</evidence>
<dbReference type="GO" id="GO:0004519">
    <property type="term" value="F:endonuclease activity"/>
    <property type="evidence" value="ECO:0007669"/>
    <property type="project" value="InterPro"/>
</dbReference>
<evidence type="ECO:0000256" key="6">
    <source>
        <dbReference type="SAM" id="Coils"/>
    </source>
</evidence>
<feature type="region of interest" description="Disordered" evidence="7">
    <location>
        <begin position="968"/>
        <end position="995"/>
    </location>
</feature>
<name>A0A9K3Q0Q6_9STRA</name>
<reference evidence="9" key="1">
    <citation type="journal article" date="2021" name="Sci. Rep.">
        <title>Diploid genomic architecture of Nitzschia inconspicua, an elite biomass production diatom.</title>
        <authorList>
            <person name="Oliver A."/>
            <person name="Podell S."/>
            <person name="Pinowska A."/>
            <person name="Traller J.C."/>
            <person name="Smith S.R."/>
            <person name="McClure R."/>
            <person name="Beliaev A."/>
            <person name="Bohutskyi P."/>
            <person name="Hill E.A."/>
            <person name="Rabines A."/>
            <person name="Zheng H."/>
            <person name="Allen L.Z."/>
            <person name="Kuo A."/>
            <person name="Grigoriev I.V."/>
            <person name="Allen A.E."/>
            <person name="Hazlebeck D."/>
            <person name="Allen E.E."/>
        </authorList>
    </citation>
    <scope>NUCLEOTIDE SEQUENCE</scope>
    <source>
        <strain evidence="9">Hildebrandi</strain>
    </source>
</reference>
<evidence type="ECO:0000313" key="9">
    <source>
        <dbReference type="EMBL" id="KAG7366551.1"/>
    </source>
</evidence>
<dbReference type="PANTHER" id="PTHR48466">
    <property type="entry name" value="OS10G0509000 PROTEIN-RELATED"/>
    <property type="match status" value="1"/>
</dbReference>
<dbReference type="PANTHER" id="PTHR48466:SF2">
    <property type="entry name" value="OS10G0509000 PROTEIN"/>
    <property type="match status" value="1"/>
</dbReference>
<dbReference type="InterPro" id="IPR005747">
    <property type="entry name" value="MutS2"/>
</dbReference>
<dbReference type="NCBIfam" id="TIGR01069">
    <property type="entry name" value="mutS2"/>
    <property type="match status" value="1"/>
</dbReference>
<dbReference type="InterPro" id="IPR007696">
    <property type="entry name" value="DNA_mismatch_repair_MutS_core"/>
</dbReference>
<keyword evidence="5" id="KW-0694">RNA-binding</keyword>
<dbReference type="GO" id="GO:0006298">
    <property type="term" value="P:mismatch repair"/>
    <property type="evidence" value="ECO:0007669"/>
    <property type="project" value="InterPro"/>
</dbReference>
<evidence type="ECO:0000256" key="4">
    <source>
        <dbReference type="ARBA" id="ARBA00022840"/>
    </source>
</evidence>
<keyword evidence="6" id="KW-0175">Coiled coil</keyword>
<keyword evidence="2" id="KW-0547">Nucleotide-binding</keyword>
<feature type="compositionally biased region" description="Basic and acidic residues" evidence="7">
    <location>
        <begin position="107"/>
        <end position="119"/>
    </location>
</feature>
<gene>
    <name evidence="9" type="ORF">IV203_029221</name>
</gene>
<feature type="compositionally biased region" description="Low complexity" evidence="7">
    <location>
        <begin position="975"/>
        <end position="988"/>
    </location>
</feature>
<dbReference type="PROSITE" id="PS50828">
    <property type="entry name" value="SMR"/>
    <property type="match status" value="1"/>
</dbReference>
<dbReference type="AlphaFoldDB" id="A0A9K3Q0Q6"/>
<dbReference type="GO" id="GO:0016887">
    <property type="term" value="F:ATP hydrolysis activity"/>
    <property type="evidence" value="ECO:0007669"/>
    <property type="project" value="InterPro"/>
</dbReference>
<accession>A0A9K3Q0Q6</accession>
<keyword evidence="3" id="KW-0378">Hydrolase</keyword>
<dbReference type="InterPro" id="IPR000432">
    <property type="entry name" value="DNA_mismatch_repair_MutS_C"/>
</dbReference>
<dbReference type="SMART" id="SM00533">
    <property type="entry name" value="MUTSd"/>
    <property type="match status" value="1"/>
</dbReference>
<dbReference type="InterPro" id="IPR045076">
    <property type="entry name" value="MutS"/>
</dbReference>
<dbReference type="GO" id="GO:0005524">
    <property type="term" value="F:ATP binding"/>
    <property type="evidence" value="ECO:0007669"/>
    <property type="project" value="UniProtKB-KW"/>
</dbReference>
<evidence type="ECO:0000313" key="10">
    <source>
        <dbReference type="Proteomes" id="UP000693970"/>
    </source>
</evidence>
<feature type="compositionally biased region" description="Polar residues" evidence="7">
    <location>
        <begin position="172"/>
        <end position="184"/>
    </location>
</feature>
<feature type="region of interest" description="Disordered" evidence="7">
    <location>
        <begin position="169"/>
        <end position="189"/>
    </location>
</feature>
<sequence length="1075" mass="117943">MILLSSGFCHSFACTSPPIKSYYTSTSMSSSRDIGGDESKSSSTSLLDNSSSNFRRAGQDGYSLMRQPLQRDTWDASIDPTFQAPKSLAEHQQQDAEWWIGTTQKQSSKEREKENKDQRSSSASPPPSIESPESLNLFQRSFDTLDFPYVLRALQKECYTSPGKNLVGDAQKINTPSNTISNQKKGPPPLPTYRPIIADSFEAVQEQYRAVQEMQWLLDPTSNARVSDAFYKSRRGYQVDIPNKPPPLEGHRFDLDSILQMVEEGQVLEGPELLDISIMMNAMEELQLWSRGLQRATVTVGGSFTERNENLNVDDDVTDNIRSFAELPKIVEGIELNKTLQALLEEAFDEKGKLSGKTFPILGQLRAKIRTLKANILQTLDNIVRLPSTKAKLALESGGPLYSEVTSAGGGGRLVLPIDPKYASELGIVHDSSRSGKTVYVEPSEIVGPTNELRQVEHELEKEEARVWKSLTEQVWNNRRSLQASVQAVAQLDLCVARCLLGLKWQGVIPEVRDEGVISLKDAKHPVLLLRQVGNVVGSDISLGADGNQGLVLTGPNSGGKTVILKLLGLVALMSRSGIPIPAAPSNTFNADNYQPRVDFFSPILADIGDIQSVDGDLSTFSGHMLVCREVLALAKSGKNAIVLMDELGSGTDPAQGVAIAQALLEALLETGCRVAITTHYMALKQLASSDDRFSVAGMQFVGGRPTYKLLPGVVGESYALAVAERLQLPQTVIDRANELLDSETRQLGDLIRDMEDQKALIDQQVLEIEEKKKEIAVIESKMREERNRLEKRMLTARRDEARKFAKKLEEKEQILENILGKLKSDPSRKVIARSWDEIKFIKRDAINDAENVPSVLKAKQKKAAVVEEALQELVPLAEIRNRQTLKEGDVVTVCKPGALFGREAIVVKDQGKQLQVQVSGVPMSLRHTDISMVAASSIVINLPKSAAQSGGGKGSRLSKSTEKALMAENTGKNSSTVSDTSTSGTRSPSIRMDSNTVDVRGCNLEDAIDKVKQKISKSVMRGQHTIYVLHGHGSGGILKSKLRGWLKTEKTLIRSWAPADQADGGDAFTRLVLQ</sequence>
<keyword evidence="10" id="KW-1185">Reference proteome</keyword>
<comment type="caution">
    <text evidence="9">The sequence shown here is derived from an EMBL/GenBank/DDBJ whole genome shotgun (WGS) entry which is preliminary data.</text>
</comment>
<evidence type="ECO:0000256" key="2">
    <source>
        <dbReference type="ARBA" id="ARBA00022741"/>
    </source>
</evidence>